<feature type="domain" description="Reverse transcriptase" evidence="1">
    <location>
        <begin position="3"/>
        <end position="112"/>
    </location>
</feature>
<dbReference type="Proteomes" id="UP000553632">
    <property type="component" value="Unassembled WGS sequence"/>
</dbReference>
<protein>
    <recommendedName>
        <fullName evidence="1">Reverse transcriptase domain-containing protein</fullName>
    </recommendedName>
</protein>
<organism evidence="2 3">
    <name type="scientific">Perkinsus olseni</name>
    <name type="common">Perkinsus atlanticus</name>
    <dbReference type="NCBI Taxonomy" id="32597"/>
    <lineage>
        <taxon>Eukaryota</taxon>
        <taxon>Sar</taxon>
        <taxon>Alveolata</taxon>
        <taxon>Perkinsozoa</taxon>
        <taxon>Perkinsea</taxon>
        <taxon>Perkinsida</taxon>
        <taxon>Perkinsidae</taxon>
        <taxon>Perkinsus</taxon>
    </lineage>
</organism>
<evidence type="ECO:0000313" key="2">
    <source>
        <dbReference type="EMBL" id="KAF4712095.1"/>
    </source>
</evidence>
<feature type="non-terminal residue" evidence="2">
    <location>
        <position position="1"/>
    </location>
</feature>
<evidence type="ECO:0000313" key="3">
    <source>
        <dbReference type="Proteomes" id="UP000553632"/>
    </source>
</evidence>
<dbReference type="SUPFAM" id="SSF56672">
    <property type="entry name" value="DNA/RNA polymerases"/>
    <property type="match status" value="1"/>
</dbReference>
<accession>A0A7J6QUF8</accession>
<feature type="non-terminal residue" evidence="2">
    <location>
        <position position="203"/>
    </location>
</feature>
<dbReference type="EMBL" id="JABANO010030310">
    <property type="protein sequence ID" value="KAF4712095.1"/>
    <property type="molecule type" value="Genomic_DNA"/>
</dbReference>
<sequence length="203" mass="23060">TALRMCLDFRLLNKYLVNDPIRDMVNCVDTLHKWRSVTKGYTLDVTKCYYTVRMCPSLYKYMVVMINNALYCMTVLPFGVCFAPKAVTAVITFLLKDVPFPTSSFIDDVIIEEENDVEVPVNESGQLQYDPPAVVAVREALARGNMYCKPAQIIGAPHSRVLGLDLHIQDSVVCWRRRQDQSLDVDLCGSLTKRDVARWCGRV</sequence>
<gene>
    <name evidence="2" type="ORF">FOZ63_020188</name>
</gene>
<name>A0A7J6QUF8_PEROL</name>
<reference evidence="2 3" key="1">
    <citation type="submission" date="2020-04" db="EMBL/GenBank/DDBJ databases">
        <title>Perkinsus olseni comparative genomics.</title>
        <authorList>
            <person name="Bogema D.R."/>
        </authorList>
    </citation>
    <scope>NUCLEOTIDE SEQUENCE [LARGE SCALE GENOMIC DNA]</scope>
    <source>
        <strain evidence="2 3">ATCC PRA-207</strain>
    </source>
</reference>
<evidence type="ECO:0000259" key="1">
    <source>
        <dbReference type="Pfam" id="PF00078"/>
    </source>
</evidence>
<dbReference type="AlphaFoldDB" id="A0A7J6QUF8"/>
<comment type="caution">
    <text evidence="2">The sequence shown here is derived from an EMBL/GenBank/DDBJ whole genome shotgun (WGS) entry which is preliminary data.</text>
</comment>
<dbReference type="Gene3D" id="3.10.10.10">
    <property type="entry name" value="HIV Type 1 Reverse Transcriptase, subunit A, domain 1"/>
    <property type="match status" value="1"/>
</dbReference>
<proteinExistence type="predicted"/>
<dbReference type="InterPro" id="IPR043502">
    <property type="entry name" value="DNA/RNA_pol_sf"/>
</dbReference>
<dbReference type="Pfam" id="PF00078">
    <property type="entry name" value="RVT_1"/>
    <property type="match status" value="1"/>
</dbReference>
<dbReference type="InterPro" id="IPR000477">
    <property type="entry name" value="RT_dom"/>
</dbReference>
<keyword evidence="3" id="KW-1185">Reference proteome</keyword>